<keyword evidence="4" id="KW-1185">Reference proteome</keyword>
<evidence type="ECO:0000256" key="2">
    <source>
        <dbReference type="SAM" id="MobiDB-lite"/>
    </source>
</evidence>
<dbReference type="AlphaFoldDB" id="A0A1T3P6K5"/>
<dbReference type="Proteomes" id="UP000190037">
    <property type="component" value="Unassembled WGS sequence"/>
</dbReference>
<protein>
    <submittedName>
        <fullName evidence="3">Uncharacterized protein</fullName>
    </submittedName>
</protein>
<feature type="compositionally biased region" description="Polar residues" evidence="2">
    <location>
        <begin position="1157"/>
        <end position="1166"/>
    </location>
</feature>
<organism evidence="3 4">
    <name type="scientific">Embleya scabrispora</name>
    <dbReference type="NCBI Taxonomy" id="159449"/>
    <lineage>
        <taxon>Bacteria</taxon>
        <taxon>Bacillati</taxon>
        <taxon>Actinomycetota</taxon>
        <taxon>Actinomycetes</taxon>
        <taxon>Kitasatosporales</taxon>
        <taxon>Streptomycetaceae</taxon>
        <taxon>Embleya</taxon>
    </lineage>
</organism>
<evidence type="ECO:0000313" key="3">
    <source>
        <dbReference type="EMBL" id="OPC84575.1"/>
    </source>
</evidence>
<proteinExistence type="predicted"/>
<evidence type="ECO:0000256" key="1">
    <source>
        <dbReference type="SAM" id="Coils"/>
    </source>
</evidence>
<reference evidence="3 4" key="1">
    <citation type="submission" date="2017-03" db="EMBL/GenBank/DDBJ databases">
        <title>Draft genome sequence of Streptomyces scabrisporus NF3, endophyte isolated from Amphipterygium adstringens.</title>
        <authorList>
            <person name="Vazquez M."/>
            <person name="Ceapa C.D."/>
            <person name="Rodriguez Luna D."/>
            <person name="Sanchez Esquivel S."/>
        </authorList>
    </citation>
    <scope>NUCLEOTIDE SEQUENCE [LARGE SCALE GENOMIC DNA]</scope>
    <source>
        <strain evidence="3 4">NF3</strain>
    </source>
</reference>
<feature type="coiled-coil region" evidence="1">
    <location>
        <begin position="365"/>
        <end position="392"/>
    </location>
</feature>
<feature type="region of interest" description="Disordered" evidence="2">
    <location>
        <begin position="1137"/>
        <end position="1166"/>
    </location>
</feature>
<dbReference type="RefSeq" id="WP_078978872.1">
    <property type="nucleotide sequence ID" value="NZ_MWQN01000001.1"/>
</dbReference>
<sequence>MAANDTLVVPIEVSAFAVNPAARDTDGTYAIHRWTAVFQDFGTRRMSPEPDPFTELQPWRDDPSRLGVHLMWHLPEGLTQGHESGDADIEFPLVPNRWLVVRSHGTGSVRSWIVESDHLGNDGTSAFLDPFTDRPTATRCGRLHELTATAPWREPDRRPEPFLTALGPGLLSFAAFQPYNRNVLSMHDTLDDVSGDARVSYRVIGWYAQESADILQRGGFDEVMADLGWLLPSMYGRPGASVYAGSVIGLDWRPDRGAPAPPSDIPAADTIVVGIGHSTAEAAAAVEAEYGLLDAEEARLFHAFALGCLDRAERTDGDLFPARAALLSGFGPLPGGYVWRVVDRGNPADAPREDPAAAAARAAVQAERIAELNRLQRAHDLLERELHDAREYLYHLWALDRRRSRPPFFGEGIRDRLDATVAGSPAHAVADLATRLAAARAAIPWALDQEELDDKAQAYASAWLAAPRVLQRYPAAEYQEAADPVLLLRGAGTHAPLTRDSALPCRVEERLVTRIGTVTARSVAADVAEVNTEALPAIVPRLLTEHFIVDRVRADQSPLSPVDGLLPEYGTRTWRQPWQPLFLAWRADYKAIDYADANGERHWEFDGQRYRWRGTGRHDYGGTISGRQILTPTSGFVTAGRLDAYAKDRKDLDREAIDALRRILLETDELSQRLDGFSAQIGQRLIGSGLRPHGDLAADIGDGDSAGAPRPGIFPAEEWESWMPSDFQQLRAGLVEFRELAIVDRFGRAVVLVEHASGFEIARPDSFVPDQAPGGIEPDRFVQLTPRILQPARLALRFLDQRTGTEADLVADGNPVSGWLLHNRVDDSLACYGPAGAALGDLRITGVGAGRRVSWNALPGSTVFDLDDLAELAPYAHELLAGVVRRGPAGFTALVEHLEEAHALIDPQGPAAPAPAYFFGRPVALVRMSVGIELLGAPRRDVSWRTIFEQPEPEIGRYTWNVRLGEARQLDDGLIGYVRAGDADHIETVLPTGGEADYLRSIDRGQRLLTTVDGPPPEVTLLIDPRGAVHATTGVLPVVSAHIPPAFVDDALRSIAIAFRAGPLVAPVTTDGAGTEHLLALHPALAGGSWTWAERRGDTWLNLPMAAPDPDLWPLGRDPRIRTGFVVLGDAATIASAGPTAAVPGPTAPGDPHAPASTPSASGDRP</sequence>
<dbReference type="STRING" id="159449.B4N89_29890"/>
<dbReference type="OrthoDB" id="6091628at2"/>
<dbReference type="EMBL" id="MWQN01000001">
    <property type="protein sequence ID" value="OPC84575.1"/>
    <property type="molecule type" value="Genomic_DNA"/>
</dbReference>
<keyword evidence="1" id="KW-0175">Coiled coil</keyword>
<name>A0A1T3P6K5_9ACTN</name>
<feature type="compositionally biased region" description="Low complexity" evidence="2">
    <location>
        <begin position="1137"/>
        <end position="1151"/>
    </location>
</feature>
<accession>A0A1T3P6K5</accession>
<evidence type="ECO:0000313" key="4">
    <source>
        <dbReference type="Proteomes" id="UP000190037"/>
    </source>
</evidence>
<gene>
    <name evidence="3" type="ORF">B4N89_29890</name>
</gene>
<comment type="caution">
    <text evidence="3">The sequence shown here is derived from an EMBL/GenBank/DDBJ whole genome shotgun (WGS) entry which is preliminary data.</text>
</comment>